<dbReference type="RefSeq" id="WP_066768790.1">
    <property type="nucleotide sequence ID" value="NZ_CP013244.1"/>
</dbReference>
<evidence type="ECO:0000313" key="3">
    <source>
        <dbReference type="Proteomes" id="UP000092498"/>
    </source>
</evidence>
<dbReference type="Proteomes" id="UP000092498">
    <property type="component" value="Chromosome"/>
</dbReference>
<feature type="region of interest" description="Disordered" evidence="1">
    <location>
        <begin position="1"/>
        <end position="30"/>
    </location>
</feature>
<sequence length="148" mass="15724">MPAGDKKTKRPKAGAAKKSAARKRAAQGVSLPDALPDALAEAAWAEADAALAQALADFDEAEGAQKKRARKDAMARLGQALSQAARRRGLARIGEIDDRVDFSAADHDLNAAVAKTPKSVRIQARGVARGDEILAKPRVAPVQRKKRR</sequence>
<dbReference type="KEGG" id="cbot:ATE48_05750"/>
<dbReference type="InParanoid" id="A0A1B1AFX8"/>
<dbReference type="AlphaFoldDB" id="A0A1B1AFX8"/>
<reference evidence="2 3" key="1">
    <citation type="submission" date="2015-11" db="EMBL/GenBank/DDBJ databases">
        <title>Whole-Genome Sequence of Candidatus Oderbacter manganicum from the National Park Lower Oder Valley, Germany.</title>
        <authorList>
            <person name="Braun B."/>
            <person name="Liere K."/>
            <person name="Szewzyk U."/>
        </authorList>
    </citation>
    <scope>NUCLEOTIDE SEQUENCE [LARGE SCALE GENOMIC DNA]</scope>
    <source>
        <strain evidence="2 3">OTSz_A_272</strain>
    </source>
</reference>
<dbReference type="EMBL" id="CP013244">
    <property type="protein sequence ID" value="ANP45454.1"/>
    <property type="molecule type" value="Genomic_DNA"/>
</dbReference>
<name>A0A1B1AFX8_9PROT</name>
<dbReference type="OrthoDB" id="9971323at2"/>
<evidence type="ECO:0000313" key="2">
    <source>
        <dbReference type="EMBL" id="ANP45454.1"/>
    </source>
</evidence>
<proteinExistence type="predicted"/>
<evidence type="ECO:0000256" key="1">
    <source>
        <dbReference type="SAM" id="MobiDB-lite"/>
    </source>
</evidence>
<protein>
    <submittedName>
        <fullName evidence="2">Uncharacterized protein</fullName>
    </submittedName>
</protein>
<accession>A0A1B1AFX8</accession>
<gene>
    <name evidence="2" type="ORF">ATE48_05750</name>
</gene>
<dbReference type="STRING" id="1759059.ATE48_05750"/>
<keyword evidence="3" id="KW-1185">Reference proteome</keyword>
<organism evidence="2 3">
    <name type="scientific">Candidatus Viadribacter manganicus</name>
    <dbReference type="NCBI Taxonomy" id="1759059"/>
    <lineage>
        <taxon>Bacteria</taxon>
        <taxon>Pseudomonadati</taxon>
        <taxon>Pseudomonadota</taxon>
        <taxon>Alphaproteobacteria</taxon>
        <taxon>Hyphomonadales</taxon>
        <taxon>Hyphomonadaceae</taxon>
        <taxon>Candidatus Viadribacter</taxon>
    </lineage>
</organism>